<proteinExistence type="predicted"/>
<accession>A0A381XX02</accession>
<organism evidence="1">
    <name type="scientific">marine metagenome</name>
    <dbReference type="NCBI Taxonomy" id="408172"/>
    <lineage>
        <taxon>unclassified sequences</taxon>
        <taxon>metagenomes</taxon>
        <taxon>ecological metagenomes</taxon>
    </lineage>
</organism>
<dbReference type="PROSITE" id="PS50088">
    <property type="entry name" value="ANK_REPEAT"/>
    <property type="match status" value="1"/>
</dbReference>
<dbReference type="EMBL" id="UINC01016586">
    <property type="protein sequence ID" value="SVA68951.1"/>
    <property type="molecule type" value="Genomic_DNA"/>
</dbReference>
<gene>
    <name evidence="1" type="ORF">METZ01_LOCUS121805</name>
</gene>
<feature type="non-terminal residue" evidence="1">
    <location>
        <position position="1"/>
    </location>
</feature>
<dbReference type="Gene3D" id="1.25.40.20">
    <property type="entry name" value="Ankyrin repeat-containing domain"/>
    <property type="match status" value="1"/>
</dbReference>
<dbReference type="AlphaFoldDB" id="A0A381XX02"/>
<dbReference type="InterPro" id="IPR036770">
    <property type="entry name" value="Ankyrin_rpt-contain_sf"/>
</dbReference>
<dbReference type="InterPro" id="IPR002110">
    <property type="entry name" value="Ankyrin_rpt"/>
</dbReference>
<reference evidence="1" key="1">
    <citation type="submission" date="2018-05" db="EMBL/GenBank/DDBJ databases">
        <authorList>
            <person name="Lanie J.A."/>
            <person name="Ng W.-L."/>
            <person name="Kazmierczak K.M."/>
            <person name="Andrzejewski T.M."/>
            <person name="Davidsen T.M."/>
            <person name="Wayne K.J."/>
            <person name="Tettelin H."/>
            <person name="Glass J.I."/>
            <person name="Rusch D."/>
            <person name="Podicherti R."/>
            <person name="Tsui H.-C.T."/>
            <person name="Winkler M.E."/>
        </authorList>
    </citation>
    <scope>NUCLEOTIDE SEQUENCE</scope>
</reference>
<evidence type="ECO:0000313" key="1">
    <source>
        <dbReference type="EMBL" id="SVA68951.1"/>
    </source>
</evidence>
<name>A0A381XX02_9ZZZZ</name>
<protein>
    <submittedName>
        <fullName evidence="1">Uncharacterized protein</fullName>
    </submittedName>
</protein>
<dbReference type="Pfam" id="PF13637">
    <property type="entry name" value="Ank_4"/>
    <property type="match status" value="1"/>
</dbReference>
<sequence length="103" mass="11453">DHGATLQAVAEAETPLLGAVKWSKFKAAAFLLSAGADPNYQDAKRMTALHYMLKKNSDFKHFDMFVTNGAKGDISNAEGQTAREIMRRKRDKRFHDLAGRLVS</sequence>
<dbReference type="SUPFAM" id="SSF48403">
    <property type="entry name" value="Ankyrin repeat"/>
    <property type="match status" value="1"/>
</dbReference>